<proteinExistence type="predicted"/>
<gene>
    <name evidence="9" type="ORF">D0Y65_046730</name>
</gene>
<evidence type="ECO:0000256" key="1">
    <source>
        <dbReference type="ARBA" id="ARBA00004123"/>
    </source>
</evidence>
<dbReference type="InterPro" id="IPR017930">
    <property type="entry name" value="Myb_dom"/>
</dbReference>
<dbReference type="Proteomes" id="UP000289340">
    <property type="component" value="Chromosome 17"/>
</dbReference>
<evidence type="ECO:0000256" key="4">
    <source>
        <dbReference type="ARBA" id="ARBA00023163"/>
    </source>
</evidence>
<name>A0A445GAQ7_GLYSO</name>
<evidence type="ECO:0000259" key="8">
    <source>
        <dbReference type="PROSITE" id="PS51294"/>
    </source>
</evidence>
<feature type="domain" description="Myb-like" evidence="6">
    <location>
        <begin position="123"/>
        <end position="175"/>
    </location>
</feature>
<evidence type="ECO:0000313" key="9">
    <source>
        <dbReference type="EMBL" id="RZB58238.1"/>
    </source>
</evidence>
<keyword evidence="5" id="KW-0539">Nucleus</keyword>
<dbReference type="InterPro" id="IPR001005">
    <property type="entry name" value="SANT/Myb"/>
</dbReference>
<dbReference type="InterPro" id="IPR017884">
    <property type="entry name" value="SANT_dom"/>
</dbReference>
<organism evidence="9 10">
    <name type="scientific">Glycine soja</name>
    <name type="common">Wild soybean</name>
    <dbReference type="NCBI Taxonomy" id="3848"/>
    <lineage>
        <taxon>Eukaryota</taxon>
        <taxon>Viridiplantae</taxon>
        <taxon>Streptophyta</taxon>
        <taxon>Embryophyta</taxon>
        <taxon>Tracheophyta</taxon>
        <taxon>Spermatophyta</taxon>
        <taxon>Magnoliopsida</taxon>
        <taxon>eudicotyledons</taxon>
        <taxon>Gunneridae</taxon>
        <taxon>Pentapetalae</taxon>
        <taxon>rosids</taxon>
        <taxon>fabids</taxon>
        <taxon>Fabales</taxon>
        <taxon>Fabaceae</taxon>
        <taxon>Papilionoideae</taxon>
        <taxon>50 kb inversion clade</taxon>
        <taxon>NPAAA clade</taxon>
        <taxon>indigoferoid/millettioid clade</taxon>
        <taxon>Phaseoleae</taxon>
        <taxon>Glycine</taxon>
        <taxon>Glycine subgen. Soja</taxon>
    </lineage>
</organism>
<dbReference type="SUPFAM" id="SSF46689">
    <property type="entry name" value="Homeodomain-like"/>
    <property type="match status" value="1"/>
</dbReference>
<protein>
    <submittedName>
        <fullName evidence="9">Transcription factor MYBS3</fullName>
    </submittedName>
</protein>
<dbReference type="InterPro" id="IPR006447">
    <property type="entry name" value="Myb_dom_plants"/>
</dbReference>
<dbReference type="Pfam" id="PF00249">
    <property type="entry name" value="Myb_DNA-binding"/>
    <property type="match status" value="1"/>
</dbReference>
<accession>A0A445GAQ7</accession>
<comment type="subcellular location">
    <subcellularLocation>
        <location evidence="1">Nucleus</location>
    </subcellularLocation>
</comment>
<dbReference type="GO" id="GO:0003677">
    <property type="term" value="F:DNA binding"/>
    <property type="evidence" value="ECO:0007669"/>
    <property type="project" value="UniProtKB-KW"/>
</dbReference>
<keyword evidence="10" id="KW-1185">Reference proteome</keyword>
<dbReference type="GO" id="GO:0009739">
    <property type="term" value="P:response to gibberellin"/>
    <property type="evidence" value="ECO:0007669"/>
    <property type="project" value="TreeGrafter"/>
</dbReference>
<evidence type="ECO:0000256" key="3">
    <source>
        <dbReference type="ARBA" id="ARBA00023125"/>
    </source>
</evidence>
<keyword evidence="4" id="KW-0804">Transcription</keyword>
<evidence type="ECO:0000259" key="7">
    <source>
        <dbReference type="PROSITE" id="PS51293"/>
    </source>
</evidence>
<evidence type="ECO:0000256" key="5">
    <source>
        <dbReference type="ARBA" id="ARBA00023242"/>
    </source>
</evidence>
<comment type="caution">
    <text evidence="9">The sequence shown here is derived from an EMBL/GenBank/DDBJ whole genome shotgun (WGS) entry which is preliminary data.</text>
</comment>
<evidence type="ECO:0000313" key="10">
    <source>
        <dbReference type="Proteomes" id="UP000289340"/>
    </source>
</evidence>
<dbReference type="PROSITE" id="PS51294">
    <property type="entry name" value="HTH_MYB"/>
    <property type="match status" value="1"/>
</dbReference>
<dbReference type="InterPro" id="IPR052245">
    <property type="entry name" value="Plant_Stress_Dev_TF"/>
</dbReference>
<evidence type="ECO:0000256" key="2">
    <source>
        <dbReference type="ARBA" id="ARBA00023015"/>
    </source>
</evidence>
<sequence length="270" mass="30124">MRTGRKCSYCRNFGHNSRTCNTHHKGGLKLFGVQLNLSNCRCCSSLSSTNSSSSSCSSTLIDIMKRRSLSMNYHLVSSRITSSSPSYNFLLGGGVDENSDKAISDGYIASVGGGGLTSTTRHQERKKGVPWNEEEHRKFLEGLEKLGKGNWRGISKHFVTTRTPSQVASHAQKYFLRQTSFNKRKRRRSLFDVGRYETTTTLEPLNTCLKASGQFGSLFGTIITCPQWVSYKHSVMNWATTSTNYTHQSAAPDLELKLAVPKQTEPCERT</sequence>
<dbReference type="InterPro" id="IPR009057">
    <property type="entry name" value="Homeodomain-like_sf"/>
</dbReference>
<dbReference type="Gramene" id="XM_028353284.1">
    <property type="protein sequence ID" value="XP_028209085.1"/>
    <property type="gene ID" value="LOC114392233"/>
</dbReference>
<dbReference type="PROSITE" id="PS50090">
    <property type="entry name" value="MYB_LIKE"/>
    <property type="match status" value="1"/>
</dbReference>
<reference evidence="9 10" key="1">
    <citation type="submission" date="2018-09" db="EMBL/GenBank/DDBJ databases">
        <title>A high-quality reference genome of wild soybean provides a powerful tool to mine soybean genomes.</title>
        <authorList>
            <person name="Xie M."/>
            <person name="Chung C.Y.L."/>
            <person name="Li M.-W."/>
            <person name="Wong F.-L."/>
            <person name="Chan T.-F."/>
            <person name="Lam H.-M."/>
        </authorList>
    </citation>
    <scope>NUCLEOTIDE SEQUENCE [LARGE SCALE GENOMIC DNA]</scope>
    <source>
        <strain evidence="10">cv. W05</strain>
        <tissue evidence="9">Hypocotyl of etiolated seedlings</tissue>
    </source>
</reference>
<dbReference type="GO" id="GO:0005634">
    <property type="term" value="C:nucleus"/>
    <property type="evidence" value="ECO:0007669"/>
    <property type="project" value="UniProtKB-SubCell"/>
</dbReference>
<feature type="domain" description="SANT" evidence="7">
    <location>
        <begin position="131"/>
        <end position="179"/>
    </location>
</feature>
<dbReference type="CDD" id="cd00167">
    <property type="entry name" value="SANT"/>
    <property type="match status" value="1"/>
</dbReference>
<dbReference type="PANTHER" id="PTHR44191:SF62">
    <property type="entry name" value="OS04G0341900 PROTEIN"/>
    <property type="match status" value="1"/>
</dbReference>
<evidence type="ECO:0000259" key="6">
    <source>
        <dbReference type="PROSITE" id="PS50090"/>
    </source>
</evidence>
<dbReference type="PROSITE" id="PS51293">
    <property type="entry name" value="SANT"/>
    <property type="match status" value="1"/>
</dbReference>
<dbReference type="PANTHER" id="PTHR44191">
    <property type="entry name" value="TRANSCRIPTION FACTOR KUA1"/>
    <property type="match status" value="1"/>
</dbReference>
<dbReference type="EMBL" id="QZWG01000017">
    <property type="protein sequence ID" value="RZB58238.1"/>
    <property type="molecule type" value="Genomic_DNA"/>
</dbReference>
<dbReference type="GO" id="GO:0006355">
    <property type="term" value="P:regulation of DNA-templated transcription"/>
    <property type="evidence" value="ECO:0007669"/>
    <property type="project" value="UniProtKB-ARBA"/>
</dbReference>
<dbReference type="Gene3D" id="1.10.10.60">
    <property type="entry name" value="Homeodomain-like"/>
    <property type="match status" value="1"/>
</dbReference>
<dbReference type="AlphaFoldDB" id="A0A445GAQ7"/>
<keyword evidence="2" id="KW-0805">Transcription regulation</keyword>
<keyword evidence="3" id="KW-0238">DNA-binding</keyword>
<dbReference type="NCBIfam" id="TIGR01557">
    <property type="entry name" value="myb_SHAQKYF"/>
    <property type="match status" value="1"/>
</dbReference>
<feature type="domain" description="HTH myb-type" evidence="8">
    <location>
        <begin position="123"/>
        <end position="179"/>
    </location>
</feature>
<dbReference type="FunFam" id="1.10.10.60:FF:000009">
    <property type="entry name" value="transcription factor MYB1R1"/>
    <property type="match status" value="1"/>
</dbReference>
<dbReference type="SMART" id="SM00717">
    <property type="entry name" value="SANT"/>
    <property type="match status" value="1"/>
</dbReference>
<dbReference type="GO" id="GO:0009723">
    <property type="term" value="P:response to ethylene"/>
    <property type="evidence" value="ECO:0007669"/>
    <property type="project" value="TreeGrafter"/>
</dbReference>